<gene>
    <name evidence="1" type="ORF">CPELLU_LOCUS19472</name>
</gene>
<proteinExistence type="predicted"/>
<evidence type="ECO:0000313" key="1">
    <source>
        <dbReference type="EMBL" id="CAG8818805.1"/>
    </source>
</evidence>
<name>A0A9N9KA60_9GLOM</name>
<sequence length="48" mass="5033">MVLEASTAFTESHFTSGTTVNGISATFIKKTTAWGCAITSRPHMATLG</sequence>
<organism evidence="1 2">
    <name type="scientific">Cetraspora pellucida</name>
    <dbReference type="NCBI Taxonomy" id="1433469"/>
    <lineage>
        <taxon>Eukaryota</taxon>
        <taxon>Fungi</taxon>
        <taxon>Fungi incertae sedis</taxon>
        <taxon>Mucoromycota</taxon>
        <taxon>Glomeromycotina</taxon>
        <taxon>Glomeromycetes</taxon>
        <taxon>Diversisporales</taxon>
        <taxon>Gigasporaceae</taxon>
        <taxon>Cetraspora</taxon>
    </lineage>
</organism>
<evidence type="ECO:0000313" key="2">
    <source>
        <dbReference type="Proteomes" id="UP000789759"/>
    </source>
</evidence>
<dbReference type="Proteomes" id="UP000789759">
    <property type="component" value="Unassembled WGS sequence"/>
</dbReference>
<accession>A0A9N9KA60</accession>
<reference evidence="1" key="1">
    <citation type="submission" date="2021-06" db="EMBL/GenBank/DDBJ databases">
        <authorList>
            <person name="Kallberg Y."/>
            <person name="Tangrot J."/>
            <person name="Rosling A."/>
        </authorList>
    </citation>
    <scope>NUCLEOTIDE SEQUENCE</scope>
    <source>
        <strain evidence="1">FL966</strain>
    </source>
</reference>
<feature type="non-terminal residue" evidence="1">
    <location>
        <position position="1"/>
    </location>
</feature>
<feature type="non-terminal residue" evidence="1">
    <location>
        <position position="48"/>
    </location>
</feature>
<protein>
    <submittedName>
        <fullName evidence="1">4479_t:CDS:1</fullName>
    </submittedName>
</protein>
<dbReference type="AlphaFoldDB" id="A0A9N9KA60"/>
<dbReference type="EMBL" id="CAJVQA010047178">
    <property type="protein sequence ID" value="CAG8818805.1"/>
    <property type="molecule type" value="Genomic_DNA"/>
</dbReference>
<comment type="caution">
    <text evidence="1">The sequence shown here is derived from an EMBL/GenBank/DDBJ whole genome shotgun (WGS) entry which is preliminary data.</text>
</comment>
<keyword evidence="2" id="KW-1185">Reference proteome</keyword>